<evidence type="ECO:0000256" key="4">
    <source>
        <dbReference type="ARBA" id="ARBA00023136"/>
    </source>
</evidence>
<dbReference type="InterPro" id="IPR023271">
    <property type="entry name" value="Aquaporin-like"/>
</dbReference>
<dbReference type="Proteomes" id="UP000028093">
    <property type="component" value="Unassembled WGS sequence"/>
</dbReference>
<keyword evidence="2 5" id="KW-0812">Transmembrane</keyword>
<name>A0A081PQN0_STRMT</name>
<dbReference type="GO" id="GO:0005886">
    <property type="term" value="C:plasma membrane"/>
    <property type="evidence" value="ECO:0007669"/>
    <property type="project" value="TreeGrafter"/>
</dbReference>
<dbReference type="AlphaFoldDB" id="A0A081PQN0"/>
<evidence type="ECO:0000256" key="5">
    <source>
        <dbReference type="SAM" id="Phobius"/>
    </source>
</evidence>
<evidence type="ECO:0000256" key="3">
    <source>
        <dbReference type="ARBA" id="ARBA00022989"/>
    </source>
</evidence>
<dbReference type="InterPro" id="IPR000292">
    <property type="entry name" value="For/NO2_transpt"/>
</dbReference>
<keyword evidence="3 5" id="KW-1133">Transmembrane helix</keyword>
<dbReference type="PANTHER" id="PTHR30520:SF8">
    <property type="entry name" value="NITRITE TRANSPORTER NIRC"/>
    <property type="match status" value="1"/>
</dbReference>
<proteinExistence type="predicted"/>
<comment type="caution">
    <text evidence="6">The sequence shown here is derived from an EMBL/GenBank/DDBJ whole genome shotgun (WGS) entry which is preliminary data.</text>
</comment>
<feature type="transmembrane region" description="Helical" evidence="5">
    <location>
        <begin position="73"/>
        <end position="97"/>
    </location>
</feature>
<evidence type="ECO:0000256" key="2">
    <source>
        <dbReference type="ARBA" id="ARBA00022692"/>
    </source>
</evidence>
<comment type="subcellular location">
    <subcellularLocation>
        <location evidence="1">Membrane</location>
        <topology evidence="1">Multi-pass membrane protein</topology>
    </subcellularLocation>
</comment>
<keyword evidence="4 5" id="KW-0472">Membrane</keyword>
<reference evidence="6 7" key="1">
    <citation type="submission" date="2014-05" db="EMBL/GenBank/DDBJ databases">
        <authorList>
            <person name="Daugherty S.C."/>
            <person name="Tallon L.J."/>
            <person name="Sadzewicz L."/>
            <person name="Kilian M."/>
            <person name="Tettelin H."/>
        </authorList>
    </citation>
    <scope>NUCLEOTIDE SEQUENCE [LARGE SCALE GENOMIC DNA]</scope>
    <source>
        <strain evidence="6 7">SK1126</strain>
    </source>
</reference>
<dbReference type="PATRIC" id="fig|28037.99.peg.836"/>
<organism evidence="6 7">
    <name type="scientific">Streptococcus mitis</name>
    <dbReference type="NCBI Taxonomy" id="28037"/>
    <lineage>
        <taxon>Bacteria</taxon>
        <taxon>Bacillati</taxon>
        <taxon>Bacillota</taxon>
        <taxon>Bacilli</taxon>
        <taxon>Lactobacillales</taxon>
        <taxon>Streptococcaceae</taxon>
        <taxon>Streptococcus</taxon>
        <taxon>Streptococcus mitis group</taxon>
    </lineage>
</organism>
<dbReference type="Gene3D" id="1.20.1080.10">
    <property type="entry name" value="Glycerol uptake facilitator protein"/>
    <property type="match status" value="1"/>
</dbReference>
<accession>A0A081PQN0</accession>
<dbReference type="EMBL" id="JPFT01000005">
    <property type="protein sequence ID" value="KEQ33003.1"/>
    <property type="molecule type" value="Genomic_DNA"/>
</dbReference>
<dbReference type="Pfam" id="PF01226">
    <property type="entry name" value="Form_Nir_trans"/>
    <property type="match status" value="1"/>
</dbReference>
<gene>
    <name evidence="6" type="ORF">SK1126_0906</name>
</gene>
<dbReference type="PANTHER" id="PTHR30520">
    <property type="entry name" value="FORMATE TRANSPORTER-RELATED"/>
    <property type="match status" value="1"/>
</dbReference>
<sequence length="120" mass="13205">MVSSEFISKIEFACKKKESLYSQSKFKYAIRSMFAGAFLTFSTAAGAVGADLINKIAPGSGRFLFPFVFAWGLAYIVFLNAELVTSNMMFLTAGSFLKKSLGEKQLRFYFTVPCSTLSGL</sequence>
<evidence type="ECO:0000256" key="1">
    <source>
        <dbReference type="ARBA" id="ARBA00004141"/>
    </source>
</evidence>
<dbReference type="GO" id="GO:0015499">
    <property type="term" value="F:formate transmembrane transporter activity"/>
    <property type="evidence" value="ECO:0007669"/>
    <property type="project" value="TreeGrafter"/>
</dbReference>
<protein>
    <submittedName>
        <fullName evidence="6">Formate/nitrite transporter family protein</fullName>
    </submittedName>
</protein>
<evidence type="ECO:0000313" key="6">
    <source>
        <dbReference type="EMBL" id="KEQ33003.1"/>
    </source>
</evidence>
<evidence type="ECO:0000313" key="7">
    <source>
        <dbReference type="Proteomes" id="UP000028093"/>
    </source>
</evidence>